<keyword evidence="10" id="KW-1185">Reference proteome</keyword>
<evidence type="ECO:0000313" key="10">
    <source>
        <dbReference type="Proteomes" id="UP001159042"/>
    </source>
</evidence>
<keyword evidence="4 8" id="KW-0812">Transmembrane</keyword>
<feature type="transmembrane region" description="Helical" evidence="8">
    <location>
        <begin position="308"/>
        <end position="327"/>
    </location>
</feature>
<keyword evidence="3" id="KW-0808">Transferase</keyword>
<evidence type="ECO:0000256" key="3">
    <source>
        <dbReference type="ARBA" id="ARBA00022679"/>
    </source>
</evidence>
<dbReference type="PANTHER" id="PTHR22760:SF4">
    <property type="entry name" value="GPI MANNOSYLTRANSFERASE 3"/>
    <property type="match status" value="1"/>
</dbReference>
<feature type="transmembrane region" description="Helical" evidence="8">
    <location>
        <begin position="285"/>
        <end position="302"/>
    </location>
</feature>
<evidence type="ECO:0000256" key="6">
    <source>
        <dbReference type="ARBA" id="ARBA00022989"/>
    </source>
</evidence>
<dbReference type="GO" id="GO:0006506">
    <property type="term" value="P:GPI anchor biosynthetic process"/>
    <property type="evidence" value="ECO:0007669"/>
    <property type="project" value="TreeGrafter"/>
</dbReference>
<feature type="transmembrane region" description="Helical" evidence="8">
    <location>
        <begin position="204"/>
        <end position="228"/>
    </location>
</feature>
<protein>
    <recommendedName>
        <fullName evidence="8">Mannosyltransferase</fullName>
        <ecNumber evidence="8">2.4.1.-</ecNumber>
    </recommendedName>
</protein>
<dbReference type="GO" id="GO:0005789">
    <property type="term" value="C:endoplasmic reticulum membrane"/>
    <property type="evidence" value="ECO:0007669"/>
    <property type="project" value="UniProtKB-SubCell"/>
</dbReference>
<evidence type="ECO:0000256" key="7">
    <source>
        <dbReference type="ARBA" id="ARBA00023136"/>
    </source>
</evidence>
<evidence type="ECO:0000256" key="4">
    <source>
        <dbReference type="ARBA" id="ARBA00022692"/>
    </source>
</evidence>
<evidence type="ECO:0000256" key="8">
    <source>
        <dbReference type="RuleBase" id="RU363075"/>
    </source>
</evidence>
<feature type="transmembrane region" description="Helical" evidence="8">
    <location>
        <begin position="334"/>
        <end position="354"/>
    </location>
</feature>
<feature type="transmembrane region" description="Helical" evidence="8">
    <location>
        <begin position="160"/>
        <end position="183"/>
    </location>
</feature>
<comment type="subcellular location">
    <subcellularLocation>
        <location evidence="1 8">Endoplasmic reticulum membrane</location>
        <topology evidence="1 8">Multi-pass membrane protein</topology>
    </subcellularLocation>
</comment>
<dbReference type="Proteomes" id="UP001159042">
    <property type="component" value="Unassembled WGS sequence"/>
</dbReference>
<reference evidence="9 10" key="1">
    <citation type="journal article" date="2023" name="Insect Mol. Biol.">
        <title>Genome sequencing provides insights into the evolution of gene families encoding plant cell wall-degrading enzymes in longhorned beetles.</title>
        <authorList>
            <person name="Shin N.R."/>
            <person name="Okamura Y."/>
            <person name="Kirsch R."/>
            <person name="Pauchet Y."/>
        </authorList>
    </citation>
    <scope>NUCLEOTIDE SEQUENCE [LARGE SCALE GENOMIC DNA]</scope>
    <source>
        <strain evidence="9">EAD_L_NR</strain>
    </source>
</reference>
<evidence type="ECO:0000256" key="2">
    <source>
        <dbReference type="ARBA" id="ARBA00022676"/>
    </source>
</evidence>
<evidence type="ECO:0000256" key="5">
    <source>
        <dbReference type="ARBA" id="ARBA00022824"/>
    </source>
</evidence>
<dbReference type="Pfam" id="PF03901">
    <property type="entry name" value="Glyco_transf_22"/>
    <property type="match status" value="1"/>
</dbReference>
<evidence type="ECO:0000256" key="1">
    <source>
        <dbReference type="ARBA" id="ARBA00004477"/>
    </source>
</evidence>
<evidence type="ECO:0000313" key="9">
    <source>
        <dbReference type="EMBL" id="KAJ8914945.1"/>
    </source>
</evidence>
<dbReference type="AlphaFoldDB" id="A0AAV8VLW7"/>
<dbReference type="GO" id="GO:0000026">
    <property type="term" value="F:alpha-1,2-mannosyltransferase activity"/>
    <property type="evidence" value="ECO:0007669"/>
    <property type="project" value="TreeGrafter"/>
</dbReference>
<keyword evidence="6 8" id="KW-1133">Transmembrane helix</keyword>
<keyword evidence="7 8" id="KW-0472">Membrane</keyword>
<accession>A0AAV8VLW7</accession>
<dbReference type="EMBL" id="JANEYG010000060">
    <property type="protein sequence ID" value="KAJ8914945.1"/>
    <property type="molecule type" value="Genomic_DNA"/>
</dbReference>
<comment type="caution">
    <text evidence="9">The sequence shown here is derived from an EMBL/GenBank/DDBJ whole genome shotgun (WGS) entry which is preliminary data.</text>
</comment>
<proteinExistence type="inferred from homology"/>
<feature type="transmembrane region" description="Helical" evidence="8">
    <location>
        <begin position="112"/>
        <end position="132"/>
    </location>
</feature>
<keyword evidence="5 8" id="KW-0256">Endoplasmic reticulum</keyword>
<name>A0AAV8VLW7_9CUCU</name>
<dbReference type="PANTHER" id="PTHR22760">
    <property type="entry name" value="GLYCOSYLTRANSFERASE"/>
    <property type="match status" value="1"/>
</dbReference>
<comment type="similarity">
    <text evidence="8">Belongs to the glycosyltransferase 22 family.</text>
</comment>
<feature type="transmembrane region" description="Helical" evidence="8">
    <location>
        <begin position="53"/>
        <end position="73"/>
    </location>
</feature>
<feature type="transmembrane region" description="Helical" evidence="8">
    <location>
        <begin position="7"/>
        <end position="27"/>
    </location>
</feature>
<sequence>MCFKDFKVFLVFLVVRIASIFLVQTFFVPDEYWQSLEVAHKLVFNYGYLTWEWYLGIRSYIVPLIYAALYKVFQVLSLDSASNLIFGPRVLQACLSAYSDVCFYRWSGTKKWAVFCVASSWFWFFTGSRTLINTLECALTSISLSKFPWPGKGVDESSSFIWIIALLFVIRPTCALMWVPLCIYHLTFSKKSLLNLVMGHYLPIGLMVLILSVLLDSICHGSFIVSVFEFLKFNLLRDIASFYGVQPWHWYLSVGFPAILGINLIPFAVASMIIIKNRTAHPNELVILGTIIFTITGYSFLAHKEFRFLLPLLPLVLYVSSRFLSVWSRKASNFHIWVVTGIIFVGNVVPAWYLGMVHQRGTLDVMEPLREISMTNVKETSLLFLMPCHSTPMYSHLHVNVTTRYLTCLPNLNSIENYIDEADLFYNDPSQWLRLNFPVNGTLPSHVICFDVLVPYISVILSGYQKIHQIYHTNLPISKRIGRYVVVYERTDF</sequence>
<gene>
    <name evidence="9" type="ORF">NQ315_002468</name>
</gene>
<keyword evidence="2 8" id="KW-0328">Glycosyltransferase</keyword>
<dbReference type="InterPro" id="IPR005599">
    <property type="entry name" value="GPI_mannosylTrfase"/>
</dbReference>
<dbReference type="EC" id="2.4.1.-" evidence="8"/>
<feature type="transmembrane region" description="Helical" evidence="8">
    <location>
        <begin position="248"/>
        <end position="273"/>
    </location>
</feature>
<organism evidence="9 10">
    <name type="scientific">Exocentrus adspersus</name>
    <dbReference type="NCBI Taxonomy" id="1586481"/>
    <lineage>
        <taxon>Eukaryota</taxon>
        <taxon>Metazoa</taxon>
        <taxon>Ecdysozoa</taxon>
        <taxon>Arthropoda</taxon>
        <taxon>Hexapoda</taxon>
        <taxon>Insecta</taxon>
        <taxon>Pterygota</taxon>
        <taxon>Neoptera</taxon>
        <taxon>Endopterygota</taxon>
        <taxon>Coleoptera</taxon>
        <taxon>Polyphaga</taxon>
        <taxon>Cucujiformia</taxon>
        <taxon>Chrysomeloidea</taxon>
        <taxon>Cerambycidae</taxon>
        <taxon>Lamiinae</taxon>
        <taxon>Acanthocinini</taxon>
        <taxon>Exocentrus</taxon>
    </lineage>
</organism>